<keyword evidence="3" id="KW-1185">Reference proteome</keyword>
<evidence type="ECO:0000313" key="3">
    <source>
        <dbReference type="Proteomes" id="UP000019460"/>
    </source>
</evidence>
<feature type="region of interest" description="Disordered" evidence="1">
    <location>
        <begin position="1"/>
        <end position="28"/>
    </location>
</feature>
<comment type="caution">
    <text evidence="2">The sequence shown here is derived from an EMBL/GenBank/DDBJ whole genome shotgun (WGS) entry which is preliminary data.</text>
</comment>
<evidence type="ECO:0000313" key="2">
    <source>
        <dbReference type="EMBL" id="EXJ16099.1"/>
    </source>
</evidence>
<dbReference type="Proteomes" id="UP000019460">
    <property type="component" value="Unassembled WGS sequence"/>
</dbReference>
<evidence type="ECO:0000256" key="1">
    <source>
        <dbReference type="SAM" id="MobiDB-lite"/>
    </source>
</evidence>
<feature type="region of interest" description="Disordered" evidence="1">
    <location>
        <begin position="38"/>
        <end position="57"/>
    </location>
</feature>
<protein>
    <submittedName>
        <fullName evidence="2">Uncharacterized protein</fullName>
    </submittedName>
</protein>
<accession>W9V9H4</accession>
<gene>
    <name evidence="2" type="ORF">D779_0568</name>
</gene>
<name>W9V9H4_9GAMM</name>
<organism evidence="2 3">
    <name type="scientific">Imhoffiella purpurea</name>
    <dbReference type="NCBI Taxonomy" id="1249627"/>
    <lineage>
        <taxon>Bacteria</taxon>
        <taxon>Pseudomonadati</taxon>
        <taxon>Pseudomonadota</taxon>
        <taxon>Gammaproteobacteria</taxon>
        <taxon>Chromatiales</taxon>
        <taxon>Chromatiaceae</taxon>
        <taxon>Imhoffiella</taxon>
    </lineage>
</organism>
<sequence length="57" mass="6337">MLHLRSRKRGCADSFRSSGHRQGWRPPPVMQDLSAVLVRSGSAGEDTARSIDPYLAR</sequence>
<reference evidence="2 3" key="1">
    <citation type="submission" date="2012-11" db="EMBL/GenBank/DDBJ databases">
        <title>Genome assembly of Thiorhodococcus sp. AK35.</title>
        <authorList>
            <person name="Nupur N."/>
            <person name="Khatri I."/>
            <person name="Subramanian S."/>
            <person name="Pinnaka A."/>
        </authorList>
    </citation>
    <scope>NUCLEOTIDE SEQUENCE [LARGE SCALE GENOMIC DNA]</scope>
    <source>
        <strain evidence="2 3">AK35</strain>
    </source>
</reference>
<dbReference type="EMBL" id="AONC01000015">
    <property type="protein sequence ID" value="EXJ16099.1"/>
    <property type="molecule type" value="Genomic_DNA"/>
</dbReference>
<dbReference type="AlphaFoldDB" id="W9V9H4"/>
<proteinExistence type="predicted"/>
<dbReference type="STRING" id="1249627.D779_0568"/>